<evidence type="ECO:0000313" key="3">
    <source>
        <dbReference type="EMBL" id="PZQ22566.1"/>
    </source>
</evidence>
<sequence length="279" mass="29042">MNPFDWDGPTFLFAYCLLLPVAVLLGLILPRLFRPGGRDQPVTDPDSLAFLAGRETRFAEGVAARLLSTGALELDDGRTFRRGPGDAVRASDRTVLALNAPFGWADMLRALRPEAAHIQRRLVSGGLLVDAGERGRVAMIGAAPYILLFGFGLSKLLVGLARGRPVLFLAILLVVTLVLGLIRWSTVTDQTRAGRAAVKAARRQHDRLRRAPTTGETDLAVALFGPAVLAGSAFAAFHLMRAPASDGSSSGWSDSSGSSGCGGDSGGSSGCGGCGGGGD</sequence>
<feature type="transmembrane region" description="Helical" evidence="2">
    <location>
        <begin position="166"/>
        <end position="185"/>
    </location>
</feature>
<organism evidence="3 4">
    <name type="scientific">Sphingopyxis macrogoltabida</name>
    <name type="common">Sphingomonas macrogoltabidus</name>
    <dbReference type="NCBI Taxonomy" id="33050"/>
    <lineage>
        <taxon>Bacteria</taxon>
        <taxon>Pseudomonadati</taxon>
        <taxon>Pseudomonadota</taxon>
        <taxon>Alphaproteobacteria</taxon>
        <taxon>Sphingomonadales</taxon>
        <taxon>Sphingomonadaceae</taxon>
        <taxon>Sphingopyxis</taxon>
    </lineage>
</organism>
<protein>
    <recommendedName>
        <fullName evidence="5">TIGR04222 domain-containing membrane protein</fullName>
    </recommendedName>
</protein>
<keyword evidence="2" id="KW-1133">Transmembrane helix</keyword>
<feature type="transmembrane region" description="Helical" evidence="2">
    <location>
        <begin position="12"/>
        <end position="33"/>
    </location>
</feature>
<evidence type="ECO:0000256" key="1">
    <source>
        <dbReference type="SAM" id="MobiDB-lite"/>
    </source>
</evidence>
<dbReference type="Proteomes" id="UP000248597">
    <property type="component" value="Unassembled WGS sequence"/>
</dbReference>
<keyword evidence="2" id="KW-0812">Transmembrane</keyword>
<dbReference type="EMBL" id="QFPJ01000013">
    <property type="protein sequence ID" value="PZQ22566.1"/>
    <property type="molecule type" value="Genomic_DNA"/>
</dbReference>
<name>A0A2W5L017_SPHMC</name>
<dbReference type="AlphaFoldDB" id="A0A2W5L017"/>
<accession>A0A2W5L017</accession>
<evidence type="ECO:0000256" key="2">
    <source>
        <dbReference type="SAM" id="Phobius"/>
    </source>
</evidence>
<proteinExistence type="predicted"/>
<reference evidence="3 4" key="1">
    <citation type="submission" date="2017-08" db="EMBL/GenBank/DDBJ databases">
        <title>Infants hospitalized years apart are colonized by the same room-sourced microbial strains.</title>
        <authorList>
            <person name="Brooks B."/>
            <person name="Olm M.R."/>
            <person name="Firek B.A."/>
            <person name="Baker R."/>
            <person name="Thomas B.C."/>
            <person name="Morowitz M.J."/>
            <person name="Banfield J.F."/>
        </authorList>
    </citation>
    <scope>NUCLEOTIDE SEQUENCE [LARGE SCALE GENOMIC DNA]</scope>
    <source>
        <strain evidence="3">S2_005_003_R2_47</strain>
    </source>
</reference>
<dbReference type="InterPro" id="IPR026467">
    <property type="entry name" value="Ser/Gly_Cys_C_dom"/>
</dbReference>
<feature type="transmembrane region" description="Helical" evidence="2">
    <location>
        <begin position="219"/>
        <end position="240"/>
    </location>
</feature>
<feature type="compositionally biased region" description="Gly residues" evidence="1">
    <location>
        <begin position="259"/>
        <end position="279"/>
    </location>
</feature>
<evidence type="ECO:0000313" key="4">
    <source>
        <dbReference type="Proteomes" id="UP000248597"/>
    </source>
</evidence>
<keyword evidence="2" id="KW-0472">Membrane</keyword>
<feature type="transmembrane region" description="Helical" evidence="2">
    <location>
        <begin position="137"/>
        <end position="160"/>
    </location>
</feature>
<comment type="caution">
    <text evidence="3">The sequence shown here is derived from an EMBL/GenBank/DDBJ whole genome shotgun (WGS) entry which is preliminary data.</text>
</comment>
<dbReference type="NCBIfam" id="TIGR04222">
    <property type="entry name" value="near_uncomplex"/>
    <property type="match status" value="1"/>
</dbReference>
<evidence type="ECO:0008006" key="5">
    <source>
        <dbReference type="Google" id="ProtNLM"/>
    </source>
</evidence>
<feature type="region of interest" description="Disordered" evidence="1">
    <location>
        <begin position="247"/>
        <end position="279"/>
    </location>
</feature>
<feature type="compositionally biased region" description="Low complexity" evidence="1">
    <location>
        <begin position="247"/>
        <end position="258"/>
    </location>
</feature>
<gene>
    <name evidence="3" type="ORF">DI569_07425</name>
</gene>